<reference evidence="2" key="1">
    <citation type="submission" date="2017-09" db="EMBL/GenBank/DDBJ databases">
        <title>Depth-based differentiation of microbial function through sediment-hosted aquifers and enrichment of novel symbionts in the deep terrestrial subsurface.</title>
        <authorList>
            <person name="Probst A.J."/>
            <person name="Ladd B."/>
            <person name="Jarett J.K."/>
            <person name="Geller-Mcgrath D.E."/>
            <person name="Sieber C.M.K."/>
            <person name="Emerson J.B."/>
            <person name="Anantharaman K."/>
            <person name="Thomas B.C."/>
            <person name="Malmstrom R."/>
            <person name="Stieglmeier M."/>
            <person name="Klingl A."/>
            <person name="Woyke T."/>
            <person name="Ryan C.M."/>
            <person name="Banfield J.F."/>
        </authorList>
    </citation>
    <scope>NUCLEOTIDE SEQUENCE [LARGE SCALE GENOMIC DNA]</scope>
</reference>
<dbReference type="PANTHER" id="PTHR37519:SF1">
    <property type="entry name" value="DIHYDROXYBIPHENYL DIOXYGENASE DOMAIN-CONTAINING PROTEIN"/>
    <property type="match status" value="1"/>
</dbReference>
<gene>
    <name evidence="1" type="ORF">COY32_00925</name>
</gene>
<dbReference type="Proteomes" id="UP000228920">
    <property type="component" value="Unassembled WGS sequence"/>
</dbReference>
<proteinExistence type="predicted"/>
<name>A0A2M7TLG0_UNCKA</name>
<dbReference type="InterPro" id="IPR029068">
    <property type="entry name" value="Glyas_Bleomycin-R_OHBP_Dase"/>
</dbReference>
<dbReference type="InterPro" id="IPR010393">
    <property type="entry name" value="DUF991_YecM-like"/>
</dbReference>
<evidence type="ECO:0000313" key="2">
    <source>
        <dbReference type="Proteomes" id="UP000228920"/>
    </source>
</evidence>
<comment type="caution">
    <text evidence="1">The sequence shown here is derived from an EMBL/GenBank/DDBJ whole genome shotgun (WGS) entry which is preliminary data.</text>
</comment>
<dbReference type="Pfam" id="PF06185">
    <property type="entry name" value="YecM"/>
    <property type="match status" value="1"/>
</dbReference>
<accession>A0A2M7TLG0</accession>
<dbReference type="SUPFAM" id="SSF54593">
    <property type="entry name" value="Glyoxalase/Bleomycin resistance protein/Dihydroxybiphenyl dioxygenase"/>
    <property type="match status" value="1"/>
</dbReference>
<organism evidence="1 2">
    <name type="scientific">candidate division WWE3 bacterium CG_4_10_14_0_2_um_filter_41_14</name>
    <dbReference type="NCBI Taxonomy" id="1975072"/>
    <lineage>
        <taxon>Bacteria</taxon>
        <taxon>Katanobacteria</taxon>
    </lineage>
</organism>
<evidence type="ECO:0000313" key="1">
    <source>
        <dbReference type="EMBL" id="PIZ47926.1"/>
    </source>
</evidence>
<evidence type="ECO:0008006" key="3">
    <source>
        <dbReference type="Google" id="ProtNLM"/>
    </source>
</evidence>
<dbReference type="AlphaFoldDB" id="A0A2M7TLG0"/>
<protein>
    <recommendedName>
        <fullName evidence="3">VOC domain-containing protein</fullName>
    </recommendedName>
</protein>
<dbReference type="Gene3D" id="3.10.180.10">
    <property type="entry name" value="2,3-Dihydroxybiphenyl 1,2-Dioxygenase, domain 1"/>
    <property type="match status" value="1"/>
</dbReference>
<sequence length="183" mass="20964">MILDHTEQFIDRTMTRLGELGIEVTGFDMDHIGYQASSDKDYDELCSEFNTFAKRVSEEIVGGRRVGIYELHEPLKFEGYIIPAIELVAPKAGQQCHSSLEHVEFVIKETFESFMSKYPNVAWDVSSIDQKDFPMIKLRFDENTQVKFHIKPVLSIVASKRLNSRVGVGVVREKYVISKKIKS</sequence>
<dbReference type="PANTHER" id="PTHR37519">
    <property type="match status" value="1"/>
</dbReference>
<dbReference type="EMBL" id="PFNL01000022">
    <property type="protein sequence ID" value="PIZ47926.1"/>
    <property type="molecule type" value="Genomic_DNA"/>
</dbReference>